<sequence length="325" mass="35328">MIVYLVRRIGQSLLAIAAMATLVFLGVYAIGNPVDVLVSPDANQAEIEATIARLGLDQPLWRQFLTFAGNALRGDLGTSFVYGRPALDIIMERLPATMELAFVALVISVALGVPLGVYAGLKPDTIGGRSVMAGSILGFSLPNFWQGMILILIFAVFLGWLPAGGRGQTVELFGLRVSFLTTNGLTHLILPAFNLALFKMALVIRLARANTREVCLQDYIKFARAKGLSPRRIVLVHVLKNIMIPVVTILGLELGSMIAFAVVTETVFAWPGMGKLLIDSINLLDRPVIVAYLMLTVVIIITINLVVDILYSFLDPRVRLSEVKA</sequence>
<keyword evidence="10" id="KW-1185">Reference proteome</keyword>
<feature type="transmembrane region" description="Helical" evidence="7">
    <location>
        <begin position="173"/>
        <end position="198"/>
    </location>
</feature>
<dbReference type="Gene3D" id="1.10.3720.10">
    <property type="entry name" value="MetI-like"/>
    <property type="match status" value="1"/>
</dbReference>
<organism evidence="9 10">
    <name type="scientific">Aureimonas populi</name>
    <dbReference type="NCBI Taxonomy" id="1701758"/>
    <lineage>
        <taxon>Bacteria</taxon>
        <taxon>Pseudomonadati</taxon>
        <taxon>Pseudomonadota</taxon>
        <taxon>Alphaproteobacteria</taxon>
        <taxon>Hyphomicrobiales</taxon>
        <taxon>Aurantimonadaceae</taxon>
        <taxon>Aureimonas</taxon>
    </lineage>
</organism>
<dbReference type="Pfam" id="PF00528">
    <property type="entry name" value="BPD_transp_1"/>
    <property type="match status" value="1"/>
</dbReference>
<comment type="caution">
    <text evidence="9">The sequence shown here is derived from an EMBL/GenBank/DDBJ whole genome shotgun (WGS) entry which is preliminary data.</text>
</comment>
<dbReference type="InterPro" id="IPR000515">
    <property type="entry name" value="MetI-like"/>
</dbReference>
<comment type="similarity">
    <text evidence="7">Belongs to the binding-protein-dependent transport system permease family.</text>
</comment>
<evidence type="ECO:0000256" key="6">
    <source>
        <dbReference type="ARBA" id="ARBA00023136"/>
    </source>
</evidence>
<dbReference type="InterPro" id="IPR035906">
    <property type="entry name" value="MetI-like_sf"/>
</dbReference>
<reference evidence="10" key="1">
    <citation type="journal article" date="2019" name="Int. J. Syst. Evol. Microbiol.">
        <title>The Global Catalogue of Microorganisms (GCM) 10K type strain sequencing project: providing services to taxonomists for standard genome sequencing and annotation.</title>
        <authorList>
            <consortium name="The Broad Institute Genomics Platform"/>
            <consortium name="The Broad Institute Genome Sequencing Center for Infectious Disease"/>
            <person name="Wu L."/>
            <person name="Ma J."/>
        </authorList>
    </citation>
    <scope>NUCLEOTIDE SEQUENCE [LARGE SCALE GENOMIC DNA]</scope>
    <source>
        <strain evidence="10">ZS-35-S2</strain>
    </source>
</reference>
<dbReference type="PROSITE" id="PS50928">
    <property type="entry name" value="ABC_TM1"/>
    <property type="match status" value="1"/>
</dbReference>
<feature type="transmembrane region" description="Helical" evidence="7">
    <location>
        <begin position="100"/>
        <end position="121"/>
    </location>
</feature>
<dbReference type="RefSeq" id="WP_209739583.1">
    <property type="nucleotide sequence ID" value="NZ_CP072611.1"/>
</dbReference>
<dbReference type="PANTHER" id="PTHR43163">
    <property type="entry name" value="DIPEPTIDE TRANSPORT SYSTEM PERMEASE PROTEIN DPPB-RELATED"/>
    <property type="match status" value="1"/>
</dbReference>
<feature type="transmembrane region" description="Helical" evidence="7">
    <location>
        <begin position="12"/>
        <end position="31"/>
    </location>
</feature>
<keyword evidence="5 7" id="KW-1133">Transmembrane helix</keyword>
<feature type="transmembrane region" description="Helical" evidence="7">
    <location>
        <begin position="142"/>
        <end position="161"/>
    </location>
</feature>
<accession>A0ABW5CJN9</accession>
<evidence type="ECO:0000313" key="10">
    <source>
        <dbReference type="Proteomes" id="UP001597371"/>
    </source>
</evidence>
<comment type="subcellular location">
    <subcellularLocation>
        <location evidence="1 7">Cell membrane</location>
        <topology evidence="1 7">Multi-pass membrane protein</topology>
    </subcellularLocation>
</comment>
<dbReference type="InterPro" id="IPR045621">
    <property type="entry name" value="BPD_transp_1_N"/>
</dbReference>
<feature type="transmembrane region" description="Helical" evidence="7">
    <location>
        <begin position="289"/>
        <end position="314"/>
    </location>
</feature>
<evidence type="ECO:0000256" key="5">
    <source>
        <dbReference type="ARBA" id="ARBA00022989"/>
    </source>
</evidence>
<evidence type="ECO:0000256" key="2">
    <source>
        <dbReference type="ARBA" id="ARBA00022448"/>
    </source>
</evidence>
<dbReference type="Pfam" id="PF19300">
    <property type="entry name" value="BPD_transp_1_N"/>
    <property type="match status" value="1"/>
</dbReference>
<dbReference type="Proteomes" id="UP001597371">
    <property type="component" value="Unassembled WGS sequence"/>
</dbReference>
<dbReference type="SUPFAM" id="SSF161098">
    <property type="entry name" value="MetI-like"/>
    <property type="match status" value="1"/>
</dbReference>
<keyword evidence="3" id="KW-1003">Cell membrane</keyword>
<evidence type="ECO:0000256" key="4">
    <source>
        <dbReference type="ARBA" id="ARBA00022692"/>
    </source>
</evidence>
<evidence type="ECO:0000259" key="8">
    <source>
        <dbReference type="PROSITE" id="PS50928"/>
    </source>
</evidence>
<keyword evidence="4 7" id="KW-0812">Transmembrane</keyword>
<keyword evidence="6 7" id="KW-0472">Membrane</keyword>
<dbReference type="CDD" id="cd06261">
    <property type="entry name" value="TM_PBP2"/>
    <property type="match status" value="1"/>
</dbReference>
<protein>
    <submittedName>
        <fullName evidence="9">ABC transporter permease</fullName>
    </submittedName>
</protein>
<keyword evidence="2 7" id="KW-0813">Transport</keyword>
<dbReference type="PANTHER" id="PTHR43163:SF2">
    <property type="entry name" value="ABC TRANSPORTER PERMEASE PROTEIN"/>
    <property type="match status" value="1"/>
</dbReference>
<feature type="transmembrane region" description="Helical" evidence="7">
    <location>
        <begin position="242"/>
        <end position="269"/>
    </location>
</feature>
<dbReference type="EMBL" id="JBHUIJ010000005">
    <property type="protein sequence ID" value="MFD2236906.1"/>
    <property type="molecule type" value="Genomic_DNA"/>
</dbReference>
<gene>
    <name evidence="9" type="ORF">ACFSKQ_05430</name>
</gene>
<evidence type="ECO:0000256" key="1">
    <source>
        <dbReference type="ARBA" id="ARBA00004651"/>
    </source>
</evidence>
<feature type="domain" description="ABC transmembrane type-1" evidence="8">
    <location>
        <begin position="94"/>
        <end position="311"/>
    </location>
</feature>
<evidence type="ECO:0000256" key="3">
    <source>
        <dbReference type="ARBA" id="ARBA00022475"/>
    </source>
</evidence>
<evidence type="ECO:0000256" key="7">
    <source>
        <dbReference type="RuleBase" id="RU363032"/>
    </source>
</evidence>
<name>A0ABW5CJN9_9HYPH</name>
<evidence type="ECO:0000313" key="9">
    <source>
        <dbReference type="EMBL" id="MFD2236906.1"/>
    </source>
</evidence>
<proteinExistence type="inferred from homology"/>